<keyword evidence="1" id="KW-1133">Transmembrane helix</keyword>
<keyword evidence="2" id="KW-1185">Reference proteome</keyword>
<protein>
    <submittedName>
        <fullName evidence="3">Stress-associated endoplasmic reticulum protein 2</fullName>
    </submittedName>
</protein>
<dbReference type="AlphaFoldDB" id="A0A915CLG3"/>
<dbReference type="Proteomes" id="UP000887569">
    <property type="component" value="Unplaced"/>
</dbReference>
<name>A0A915CLG3_PARUN</name>
<accession>A0A915CLG3</accession>
<evidence type="ECO:0000256" key="1">
    <source>
        <dbReference type="SAM" id="Phobius"/>
    </source>
</evidence>
<evidence type="ECO:0000313" key="2">
    <source>
        <dbReference type="Proteomes" id="UP000887569"/>
    </source>
</evidence>
<proteinExistence type="predicted"/>
<keyword evidence="1" id="KW-0472">Membrane</keyword>
<sequence>SPSRDGEYVVAQLFSLAVSFITLLHRRRI</sequence>
<organism evidence="2 3">
    <name type="scientific">Parascaris univalens</name>
    <name type="common">Nematode worm</name>
    <dbReference type="NCBI Taxonomy" id="6257"/>
    <lineage>
        <taxon>Eukaryota</taxon>
        <taxon>Metazoa</taxon>
        <taxon>Ecdysozoa</taxon>
        <taxon>Nematoda</taxon>
        <taxon>Chromadorea</taxon>
        <taxon>Rhabditida</taxon>
        <taxon>Spirurina</taxon>
        <taxon>Ascaridomorpha</taxon>
        <taxon>Ascaridoidea</taxon>
        <taxon>Ascarididae</taxon>
        <taxon>Parascaris</taxon>
    </lineage>
</organism>
<keyword evidence="1" id="KW-0812">Transmembrane</keyword>
<feature type="transmembrane region" description="Helical" evidence="1">
    <location>
        <begin position="6"/>
        <end position="24"/>
    </location>
</feature>
<reference evidence="3" key="1">
    <citation type="submission" date="2022-11" db="UniProtKB">
        <authorList>
            <consortium name="WormBaseParasite"/>
        </authorList>
    </citation>
    <scope>IDENTIFICATION</scope>
</reference>
<dbReference type="WBParaSite" id="PgR313_g002_t03">
    <property type="protein sequence ID" value="PgR313_g002_t03"/>
    <property type="gene ID" value="PgR313_g002"/>
</dbReference>
<evidence type="ECO:0000313" key="3">
    <source>
        <dbReference type="WBParaSite" id="PgR313_g002_t03"/>
    </source>
</evidence>